<feature type="signal peptide" evidence="6">
    <location>
        <begin position="1"/>
        <end position="17"/>
    </location>
</feature>
<sequence>MRIAYIVGLTLALRVFAQNTGTESNGGSNLSASSTITESDTLVSVTPTTTISEPENSGITTTTSTTESPTATAPPPVGGGATCVQSCLAKAATQVGCKNLVDVPCVCQSAAYMSTAQICFNDSFCQNADVQNAIGDYGTVCRNGNQNSGTETSPRSTSPTPSRTRSRSDGLTSATTQTFVVTSGAVLTLSGGSTTRIVSDFTTTRTGQVGDFATDSTPVQGTETSRPTSNYATSVHLIGRNHGQALATLGIFNALVTLLF</sequence>
<evidence type="ECO:0000313" key="8">
    <source>
        <dbReference type="EMBL" id="KAF8691018.1"/>
    </source>
</evidence>
<evidence type="ECO:0000256" key="6">
    <source>
        <dbReference type="SAM" id="SignalP"/>
    </source>
</evidence>
<dbReference type="AlphaFoldDB" id="A0A8H7HKL9"/>
<feature type="region of interest" description="Disordered" evidence="5">
    <location>
        <begin position="209"/>
        <end position="228"/>
    </location>
</feature>
<dbReference type="PROSITE" id="PS52012">
    <property type="entry name" value="CFEM"/>
    <property type="match status" value="1"/>
</dbReference>
<evidence type="ECO:0000256" key="1">
    <source>
        <dbReference type="ARBA" id="ARBA00004613"/>
    </source>
</evidence>
<comment type="caution">
    <text evidence="8">The sequence shown here is derived from an EMBL/GenBank/DDBJ whole genome shotgun (WGS) entry which is preliminary data.</text>
</comment>
<reference evidence="8" key="1">
    <citation type="submission" date="2020-09" db="EMBL/GenBank/DDBJ databases">
        <title>Comparative genome analyses of four rice-infecting Rhizoctonia solani isolates reveal extensive enrichment of homogalacturonan modification genes.</title>
        <authorList>
            <person name="Lee D.-Y."/>
            <person name="Jeon J."/>
            <person name="Kim K.-T."/>
            <person name="Cheong K."/>
            <person name="Song H."/>
            <person name="Choi G."/>
            <person name="Ko J."/>
            <person name="Opiyo S.O."/>
            <person name="Zuo S."/>
            <person name="Madhav S."/>
            <person name="Lee Y.-H."/>
            <person name="Wang G.-L."/>
        </authorList>
    </citation>
    <scope>NUCLEOTIDE SEQUENCE</scope>
    <source>
        <strain evidence="8">AG1-IA WGL</strain>
    </source>
</reference>
<feature type="domain" description="CFEM" evidence="7">
    <location>
        <begin position="55"/>
        <end position="168"/>
    </location>
</feature>
<evidence type="ECO:0000313" key="9">
    <source>
        <dbReference type="Proteomes" id="UP000602905"/>
    </source>
</evidence>
<keyword evidence="2" id="KW-0964">Secreted</keyword>
<dbReference type="GO" id="GO:0005576">
    <property type="term" value="C:extracellular region"/>
    <property type="evidence" value="ECO:0007669"/>
    <property type="project" value="UniProtKB-SubCell"/>
</dbReference>
<organism evidence="8 9">
    <name type="scientific">Rhizoctonia solani</name>
    <dbReference type="NCBI Taxonomy" id="456999"/>
    <lineage>
        <taxon>Eukaryota</taxon>
        <taxon>Fungi</taxon>
        <taxon>Dikarya</taxon>
        <taxon>Basidiomycota</taxon>
        <taxon>Agaricomycotina</taxon>
        <taxon>Agaricomycetes</taxon>
        <taxon>Cantharellales</taxon>
        <taxon>Ceratobasidiaceae</taxon>
        <taxon>Rhizoctonia</taxon>
    </lineage>
</organism>
<gene>
    <name evidence="8" type="ORF">RHS03_08875</name>
</gene>
<feature type="region of interest" description="Disordered" evidence="5">
    <location>
        <begin position="145"/>
        <end position="173"/>
    </location>
</feature>
<comment type="subcellular location">
    <subcellularLocation>
        <location evidence="1">Secreted</location>
    </subcellularLocation>
</comment>
<keyword evidence="3 6" id="KW-0732">Signal</keyword>
<feature type="chain" id="PRO_5034248224" description="CFEM domain-containing protein" evidence="6">
    <location>
        <begin position="18"/>
        <end position="260"/>
    </location>
</feature>
<evidence type="ECO:0000256" key="4">
    <source>
        <dbReference type="ARBA" id="ARBA00023157"/>
    </source>
</evidence>
<feature type="region of interest" description="Disordered" evidence="5">
    <location>
        <begin position="41"/>
        <end position="73"/>
    </location>
</feature>
<feature type="compositionally biased region" description="Polar residues" evidence="5">
    <location>
        <begin position="41"/>
        <end position="59"/>
    </location>
</feature>
<evidence type="ECO:0000256" key="2">
    <source>
        <dbReference type="ARBA" id="ARBA00022525"/>
    </source>
</evidence>
<feature type="compositionally biased region" description="Polar residues" evidence="5">
    <location>
        <begin position="214"/>
        <end position="228"/>
    </location>
</feature>
<name>A0A8H7HKL9_9AGAM</name>
<dbReference type="Proteomes" id="UP000602905">
    <property type="component" value="Unassembled WGS sequence"/>
</dbReference>
<evidence type="ECO:0000256" key="5">
    <source>
        <dbReference type="SAM" id="MobiDB-lite"/>
    </source>
</evidence>
<evidence type="ECO:0000256" key="3">
    <source>
        <dbReference type="ARBA" id="ARBA00022729"/>
    </source>
</evidence>
<feature type="compositionally biased region" description="Low complexity" evidence="5">
    <location>
        <begin position="60"/>
        <end position="71"/>
    </location>
</feature>
<dbReference type="InterPro" id="IPR008427">
    <property type="entry name" value="Extracellular_membr_CFEM_dom"/>
</dbReference>
<dbReference type="Pfam" id="PF05730">
    <property type="entry name" value="CFEM"/>
    <property type="match status" value="1"/>
</dbReference>
<feature type="non-terminal residue" evidence="8">
    <location>
        <position position="260"/>
    </location>
</feature>
<accession>A0A8H7HKL9</accession>
<dbReference type="OrthoDB" id="4505683at2759"/>
<protein>
    <recommendedName>
        <fullName evidence="7">CFEM domain-containing protein</fullName>
    </recommendedName>
</protein>
<keyword evidence="4" id="KW-1015">Disulfide bond</keyword>
<evidence type="ECO:0000259" key="7">
    <source>
        <dbReference type="PROSITE" id="PS52012"/>
    </source>
</evidence>
<dbReference type="EMBL" id="JACYCD010000576">
    <property type="protein sequence ID" value="KAF8691018.1"/>
    <property type="molecule type" value="Genomic_DNA"/>
</dbReference>
<proteinExistence type="predicted"/>
<feature type="compositionally biased region" description="Low complexity" evidence="5">
    <location>
        <begin position="152"/>
        <end position="163"/>
    </location>
</feature>